<comment type="subunit">
    <text evidence="7">Component of the translation initiation factor 2B (eIF2B) complex which is a heterodecamer of two sets of five different subunits: alpha, beta, gamma, delta and epsilon. Subunits alpha, beta and delta comprise a regulatory subcomplex and subunits epsilon and gamma comprise a catalytic subcomplex. Within the complex, the hexameric regulatory complex resides at the center, with the two heterodimeric catalytic subcomplexes bound on opposite sides.</text>
</comment>
<dbReference type="GO" id="GO:0005829">
    <property type="term" value="C:cytosol"/>
    <property type="evidence" value="ECO:0007669"/>
    <property type="project" value="UniProtKB-SubCell"/>
</dbReference>
<gene>
    <name evidence="9" type="ORF">Pyrde_1814</name>
</gene>
<evidence type="ECO:0000256" key="1">
    <source>
        <dbReference type="ARBA" id="ARBA00004514"/>
    </source>
</evidence>
<dbReference type="InterPro" id="IPR042529">
    <property type="entry name" value="IF_2B-like_C"/>
</dbReference>
<evidence type="ECO:0000313" key="9">
    <source>
        <dbReference type="EMBL" id="ALL01857.1"/>
    </source>
</evidence>
<dbReference type="KEGG" id="pdl:Pyrde_1814"/>
<dbReference type="PANTHER" id="PTHR45859:SF1">
    <property type="entry name" value="TRANSLATION INITIATION FACTOR EIF-2B SUBUNIT BETA"/>
    <property type="match status" value="1"/>
</dbReference>
<dbReference type="OrthoDB" id="27639at2157"/>
<dbReference type="EMBL" id="CP013011">
    <property type="protein sequence ID" value="ALL01857.1"/>
    <property type="molecule type" value="Genomic_DNA"/>
</dbReference>
<dbReference type="PANTHER" id="PTHR45859">
    <property type="entry name" value="TRANSLATION INITIATION FACTOR EIF-2B SUBUNIT BETA"/>
    <property type="match status" value="1"/>
</dbReference>
<evidence type="ECO:0000256" key="2">
    <source>
        <dbReference type="ARBA" id="ARBA00022490"/>
    </source>
</evidence>
<dbReference type="InterPro" id="IPR051855">
    <property type="entry name" value="eIF2B_beta_subunit"/>
</dbReference>
<protein>
    <recommendedName>
        <fullName evidence="5">Translation initiation factor eIF2B subunit beta</fullName>
    </recommendedName>
    <alternativeName>
        <fullName evidence="6">eIF2B GDP-GTP exchange factor subunit beta</fullName>
    </alternativeName>
</protein>
<dbReference type="InterPro" id="IPR037171">
    <property type="entry name" value="NagB/RpiA_transferase-like"/>
</dbReference>
<sequence length="336" mass="36533">MSNRDVLALAEESREDRGEVLGLYRLGATEAAEETLQRFSRLVSEARDVWGLLEALDFLEARIAARPFSAPLVNTARELLGMIAAEDYSGLSEVQERIQSYVGEVLARVVEETEAAAEIAARRLEDGDVVLTQSYSRSVVRALEKAAAMGKRIQVIVAESRPLLDGIETAKALARMGLDVTLIVDSAMRFMARDATKALIGADAVTADGTVIARTGAGLLALAAGEARVRLIVVAGTYKLYPETVYGMTIETPALGDEIVPDEHRELGVGGYAPLFEPVPPHLIDALATERGLMAPEAVPLLIREKYGEWPPRLEPISELFARAREKLKQTLRKQA</sequence>
<reference evidence="9 10" key="1">
    <citation type="submission" date="2015-10" db="EMBL/GenBank/DDBJ databases">
        <title>Complete genome sequence of hyperthermophilic archaeon Pyrodictium delaneyi Su06.</title>
        <authorList>
            <person name="Jung J.-H."/>
            <person name="Lin J."/>
            <person name="Holden J.F."/>
            <person name="Park C.-S."/>
        </authorList>
    </citation>
    <scope>NUCLEOTIDE SEQUENCE [LARGE SCALE GENOMIC DNA]</scope>
    <source>
        <strain evidence="9 10">Su06</strain>
    </source>
</reference>
<dbReference type="Gene3D" id="3.40.50.10470">
    <property type="entry name" value="Translation initiation factor eif-2b, domain 2"/>
    <property type="match status" value="1"/>
</dbReference>
<dbReference type="AlphaFoldDB" id="A0A0N7JDD1"/>
<dbReference type="GO" id="GO:0003743">
    <property type="term" value="F:translation initiation factor activity"/>
    <property type="evidence" value="ECO:0007669"/>
    <property type="project" value="UniProtKB-KW"/>
</dbReference>
<dbReference type="STRING" id="1273541.Pyrde_1814"/>
<dbReference type="Proteomes" id="UP000058613">
    <property type="component" value="Chromosome"/>
</dbReference>
<comment type="similarity">
    <text evidence="8">Belongs to the eIF-2B alpha/beta/delta subunits family.</text>
</comment>
<evidence type="ECO:0000256" key="7">
    <source>
        <dbReference type="ARBA" id="ARBA00046432"/>
    </source>
</evidence>
<keyword evidence="4" id="KW-0648">Protein biosynthesis</keyword>
<keyword evidence="2" id="KW-0963">Cytoplasm</keyword>
<evidence type="ECO:0000256" key="3">
    <source>
        <dbReference type="ARBA" id="ARBA00022540"/>
    </source>
</evidence>
<evidence type="ECO:0000256" key="8">
    <source>
        <dbReference type="RuleBase" id="RU003814"/>
    </source>
</evidence>
<dbReference type="SUPFAM" id="SSF100950">
    <property type="entry name" value="NagB/RpiA/CoA transferase-like"/>
    <property type="match status" value="1"/>
</dbReference>
<keyword evidence="3 9" id="KW-0396">Initiation factor</keyword>
<evidence type="ECO:0000256" key="4">
    <source>
        <dbReference type="ARBA" id="ARBA00022917"/>
    </source>
</evidence>
<dbReference type="Pfam" id="PF01008">
    <property type="entry name" value="IF-2B"/>
    <property type="match status" value="1"/>
</dbReference>
<comment type="subcellular location">
    <subcellularLocation>
        <location evidence="1">Cytoplasm</location>
        <location evidence="1">Cytosol</location>
    </subcellularLocation>
</comment>
<proteinExistence type="inferred from homology"/>
<organism evidence="9 10">
    <name type="scientific">Pyrodictium delaneyi</name>
    <dbReference type="NCBI Taxonomy" id="1273541"/>
    <lineage>
        <taxon>Archaea</taxon>
        <taxon>Thermoproteota</taxon>
        <taxon>Thermoprotei</taxon>
        <taxon>Desulfurococcales</taxon>
        <taxon>Pyrodictiaceae</taxon>
        <taxon>Pyrodictium</taxon>
    </lineage>
</organism>
<accession>A0A0N7JDD1</accession>
<evidence type="ECO:0000256" key="5">
    <source>
        <dbReference type="ARBA" id="ARBA00044122"/>
    </source>
</evidence>
<evidence type="ECO:0000256" key="6">
    <source>
        <dbReference type="ARBA" id="ARBA00044228"/>
    </source>
</evidence>
<dbReference type="GO" id="GO:0005085">
    <property type="term" value="F:guanyl-nucleotide exchange factor activity"/>
    <property type="evidence" value="ECO:0007669"/>
    <property type="project" value="TreeGrafter"/>
</dbReference>
<dbReference type="InterPro" id="IPR000649">
    <property type="entry name" value="IF-2B-related"/>
</dbReference>
<evidence type="ECO:0000313" key="10">
    <source>
        <dbReference type="Proteomes" id="UP000058613"/>
    </source>
</evidence>
<name>A0A0N7JDD1_9CREN</name>